<reference evidence="1" key="1">
    <citation type="submission" date="2023-02" db="EMBL/GenBank/DDBJ databases">
        <title>Genome of toxic invasive species Heracleum sosnowskyi carries increased number of genes despite the absence of recent whole-genome duplications.</title>
        <authorList>
            <person name="Schelkunov M."/>
            <person name="Shtratnikova V."/>
            <person name="Makarenko M."/>
            <person name="Klepikova A."/>
            <person name="Omelchenko D."/>
            <person name="Novikova G."/>
            <person name="Obukhova E."/>
            <person name="Bogdanov V."/>
            <person name="Penin A."/>
            <person name="Logacheva M."/>
        </authorList>
    </citation>
    <scope>NUCLEOTIDE SEQUENCE</scope>
    <source>
        <strain evidence="1">Hsosn_3</strain>
        <tissue evidence="1">Leaf</tissue>
    </source>
</reference>
<comment type="caution">
    <text evidence="1">The sequence shown here is derived from an EMBL/GenBank/DDBJ whole genome shotgun (WGS) entry which is preliminary data.</text>
</comment>
<name>A0AAD8GPU6_9APIA</name>
<sequence>MTGYRGGSLLLSWNLNLITEPRQSLMQILAVCLSSLANILTVKVTDSCKISYGGILSELNKSWPLGLPGKEKEEHIELVFPTHPMPRIGSFPLHPGLMKMDQYPKSGTDILLLTR</sequence>
<proteinExistence type="predicted"/>
<reference evidence="1" key="2">
    <citation type="submission" date="2023-05" db="EMBL/GenBank/DDBJ databases">
        <authorList>
            <person name="Schelkunov M.I."/>
        </authorList>
    </citation>
    <scope>NUCLEOTIDE SEQUENCE</scope>
    <source>
        <strain evidence="1">Hsosn_3</strain>
        <tissue evidence="1">Leaf</tissue>
    </source>
</reference>
<dbReference type="Proteomes" id="UP001237642">
    <property type="component" value="Unassembled WGS sequence"/>
</dbReference>
<dbReference type="AlphaFoldDB" id="A0AAD8GPU6"/>
<gene>
    <name evidence="1" type="ORF">POM88_053506</name>
</gene>
<keyword evidence="2" id="KW-1185">Reference proteome</keyword>
<dbReference type="EMBL" id="JAUIZM010000018">
    <property type="protein sequence ID" value="KAK1352242.1"/>
    <property type="molecule type" value="Genomic_DNA"/>
</dbReference>
<evidence type="ECO:0000313" key="1">
    <source>
        <dbReference type="EMBL" id="KAK1352242.1"/>
    </source>
</evidence>
<protein>
    <submittedName>
        <fullName evidence="1">Uncharacterized protein</fullName>
    </submittedName>
</protein>
<evidence type="ECO:0000313" key="2">
    <source>
        <dbReference type="Proteomes" id="UP001237642"/>
    </source>
</evidence>
<accession>A0AAD8GPU6</accession>
<organism evidence="1 2">
    <name type="scientific">Heracleum sosnowskyi</name>
    <dbReference type="NCBI Taxonomy" id="360622"/>
    <lineage>
        <taxon>Eukaryota</taxon>
        <taxon>Viridiplantae</taxon>
        <taxon>Streptophyta</taxon>
        <taxon>Embryophyta</taxon>
        <taxon>Tracheophyta</taxon>
        <taxon>Spermatophyta</taxon>
        <taxon>Magnoliopsida</taxon>
        <taxon>eudicotyledons</taxon>
        <taxon>Gunneridae</taxon>
        <taxon>Pentapetalae</taxon>
        <taxon>asterids</taxon>
        <taxon>campanulids</taxon>
        <taxon>Apiales</taxon>
        <taxon>Apiaceae</taxon>
        <taxon>Apioideae</taxon>
        <taxon>apioid superclade</taxon>
        <taxon>Tordylieae</taxon>
        <taxon>Tordyliinae</taxon>
        <taxon>Heracleum</taxon>
    </lineage>
</organism>